<evidence type="ECO:0000313" key="3">
    <source>
        <dbReference type="EMBL" id="MBA0761037.1"/>
    </source>
</evidence>
<dbReference type="PANTHER" id="PTHR46033">
    <property type="entry name" value="PROTEIN MAIN-LIKE 2"/>
    <property type="match status" value="1"/>
</dbReference>
<dbReference type="GO" id="GO:0010073">
    <property type="term" value="P:meristem maintenance"/>
    <property type="evidence" value="ECO:0007669"/>
    <property type="project" value="InterPro"/>
</dbReference>
<feature type="domain" description="Aminotransferase-like plant mobile" evidence="2">
    <location>
        <begin position="1"/>
        <end position="59"/>
    </location>
</feature>
<dbReference type="PANTHER" id="PTHR46033:SF8">
    <property type="entry name" value="PROTEIN MAINTENANCE OF MERISTEMS-LIKE"/>
    <property type="match status" value="1"/>
</dbReference>
<accession>A0A7J9DK24</accession>
<name>A0A7J9DK24_9ROSI</name>
<keyword evidence="4" id="KW-1185">Reference proteome</keyword>
<keyword evidence="1" id="KW-0472">Membrane</keyword>
<organism evidence="3 4">
    <name type="scientific">Gossypium trilobum</name>
    <dbReference type="NCBI Taxonomy" id="34281"/>
    <lineage>
        <taxon>Eukaryota</taxon>
        <taxon>Viridiplantae</taxon>
        <taxon>Streptophyta</taxon>
        <taxon>Embryophyta</taxon>
        <taxon>Tracheophyta</taxon>
        <taxon>Spermatophyta</taxon>
        <taxon>Magnoliopsida</taxon>
        <taxon>eudicotyledons</taxon>
        <taxon>Gunneridae</taxon>
        <taxon>Pentapetalae</taxon>
        <taxon>rosids</taxon>
        <taxon>malvids</taxon>
        <taxon>Malvales</taxon>
        <taxon>Malvaceae</taxon>
        <taxon>Malvoideae</taxon>
        <taxon>Gossypium</taxon>
    </lineage>
</organism>
<dbReference type="AlphaFoldDB" id="A0A7J9DK24"/>
<proteinExistence type="predicted"/>
<evidence type="ECO:0000259" key="2">
    <source>
        <dbReference type="Pfam" id="PF10536"/>
    </source>
</evidence>
<dbReference type="Pfam" id="PF10536">
    <property type="entry name" value="PMD"/>
    <property type="match status" value="1"/>
</dbReference>
<gene>
    <name evidence="3" type="ORF">Gotri_023739</name>
</gene>
<reference evidence="3 4" key="1">
    <citation type="journal article" date="2019" name="Genome Biol. Evol.">
        <title>Insights into the evolution of the New World diploid cottons (Gossypium, subgenus Houzingenia) based on genome sequencing.</title>
        <authorList>
            <person name="Grover C.E."/>
            <person name="Arick M.A. 2nd"/>
            <person name="Thrash A."/>
            <person name="Conover J.L."/>
            <person name="Sanders W.S."/>
            <person name="Peterson D.G."/>
            <person name="Frelichowski J.E."/>
            <person name="Scheffler J.A."/>
            <person name="Scheffler B.E."/>
            <person name="Wendel J.F."/>
        </authorList>
    </citation>
    <scope>NUCLEOTIDE SEQUENCE [LARGE SCALE GENOMIC DNA]</scope>
    <source>
        <strain evidence="3">8</strain>
        <tissue evidence="3">Leaf</tissue>
    </source>
</reference>
<comment type="caution">
    <text evidence="3">The sequence shown here is derived from an EMBL/GenBank/DDBJ whole genome shotgun (WGS) entry which is preliminary data.</text>
</comment>
<keyword evidence="1" id="KW-1133">Transmembrane helix</keyword>
<feature type="transmembrane region" description="Helical" evidence="1">
    <location>
        <begin position="20"/>
        <end position="37"/>
    </location>
</feature>
<dbReference type="EMBL" id="JABEZW010000003">
    <property type="protein sequence ID" value="MBA0761037.1"/>
    <property type="molecule type" value="Genomic_DNA"/>
</dbReference>
<dbReference type="Proteomes" id="UP000593568">
    <property type="component" value="Unassembled WGS sequence"/>
</dbReference>
<evidence type="ECO:0000256" key="1">
    <source>
        <dbReference type="SAM" id="Phobius"/>
    </source>
</evidence>
<protein>
    <recommendedName>
        <fullName evidence="2">Aminotransferase-like plant mobile domain-containing protein</fullName>
    </recommendedName>
</protein>
<dbReference type="InterPro" id="IPR019557">
    <property type="entry name" value="AminoTfrase-like_pln_mobile"/>
</dbReference>
<sequence length="84" mass="9547">MPDLSQNLIHLKWLLKLVDFRTVGVLSWGSVVLAILYREMYGATKPNKAKIGGCLSLLQSSVPLVNYVIVEMHQMDRVLRQFGF</sequence>
<evidence type="ECO:0000313" key="4">
    <source>
        <dbReference type="Proteomes" id="UP000593568"/>
    </source>
</evidence>
<dbReference type="InterPro" id="IPR044824">
    <property type="entry name" value="MAIN-like"/>
</dbReference>
<keyword evidence="1" id="KW-0812">Transmembrane</keyword>